<dbReference type="Proteomes" id="UP001311232">
    <property type="component" value="Unassembled WGS sequence"/>
</dbReference>
<dbReference type="GO" id="GO:0005737">
    <property type="term" value="C:cytoplasm"/>
    <property type="evidence" value="ECO:0007669"/>
    <property type="project" value="TreeGrafter"/>
</dbReference>
<protein>
    <submittedName>
        <fullName evidence="2">Uncharacterized protein</fullName>
    </submittedName>
</protein>
<dbReference type="GO" id="GO:0090234">
    <property type="term" value="P:regulation of kinetochore assembly"/>
    <property type="evidence" value="ECO:0007669"/>
    <property type="project" value="TreeGrafter"/>
</dbReference>
<evidence type="ECO:0000313" key="3">
    <source>
        <dbReference type="Proteomes" id="UP001311232"/>
    </source>
</evidence>
<dbReference type="PANTHER" id="PTHR46896">
    <property type="entry name" value="SENTRIN-SPECIFIC PROTEASE"/>
    <property type="match status" value="1"/>
</dbReference>
<evidence type="ECO:0000313" key="2">
    <source>
        <dbReference type="EMBL" id="KAK5610570.1"/>
    </source>
</evidence>
<reference evidence="2 3" key="1">
    <citation type="submission" date="2021-06" db="EMBL/GenBank/DDBJ databases">
        <authorList>
            <person name="Palmer J.M."/>
        </authorList>
    </citation>
    <scope>NUCLEOTIDE SEQUENCE [LARGE SCALE GENOMIC DNA]</scope>
    <source>
        <strain evidence="2 3">MEX-2019</strain>
        <tissue evidence="2">Muscle</tissue>
    </source>
</reference>
<dbReference type="PANTHER" id="PTHR46896:SF1">
    <property type="entry name" value="SENTRIN-SPECIFIC PROTEASE 6"/>
    <property type="match status" value="1"/>
</dbReference>
<dbReference type="GO" id="GO:0005634">
    <property type="term" value="C:nucleus"/>
    <property type="evidence" value="ECO:0007669"/>
    <property type="project" value="TreeGrafter"/>
</dbReference>
<dbReference type="AlphaFoldDB" id="A0AAV9RNT5"/>
<keyword evidence="3" id="KW-1185">Reference proteome</keyword>
<keyword evidence="1" id="KW-0833">Ubl conjugation pathway</keyword>
<organism evidence="2 3">
    <name type="scientific">Crenichthys baileyi</name>
    <name type="common">White River springfish</name>
    <dbReference type="NCBI Taxonomy" id="28760"/>
    <lineage>
        <taxon>Eukaryota</taxon>
        <taxon>Metazoa</taxon>
        <taxon>Chordata</taxon>
        <taxon>Craniata</taxon>
        <taxon>Vertebrata</taxon>
        <taxon>Euteleostomi</taxon>
        <taxon>Actinopterygii</taxon>
        <taxon>Neopterygii</taxon>
        <taxon>Teleostei</taxon>
        <taxon>Neoteleostei</taxon>
        <taxon>Acanthomorphata</taxon>
        <taxon>Ovalentaria</taxon>
        <taxon>Atherinomorphae</taxon>
        <taxon>Cyprinodontiformes</taxon>
        <taxon>Goodeidae</taxon>
        <taxon>Crenichthys</taxon>
    </lineage>
</organism>
<proteinExistence type="predicted"/>
<dbReference type="InterPro" id="IPR051947">
    <property type="entry name" value="Sentrin-specific_protease"/>
</dbReference>
<dbReference type="EMBL" id="JAHHUM010001555">
    <property type="protein sequence ID" value="KAK5610570.1"/>
    <property type="molecule type" value="Genomic_DNA"/>
</dbReference>
<sequence>MDSRYWRRNTGNQTVSQSGSVQDTIIEKMADWTDVYKTFSVDSIQVEAEGAETGTIEKVYLQTSELISCEWCSVRKLPVLFFQTTVDECLRLRSQLNMSQEQGGQWYDCSADQVDEKYIVLIFENGLVMKEQMILEDILTIIGRNNNLSSFPTKLTFEEANIRLVNYNKASSQKVEKVKPEQTSPSSPVLSPVSAVGMSTRTRMATRQQTPIFYEDVDATAPLLRPVMGKGDLCHLLD</sequence>
<name>A0AAV9RNT5_9TELE</name>
<evidence type="ECO:0000256" key="1">
    <source>
        <dbReference type="ARBA" id="ARBA00022786"/>
    </source>
</evidence>
<dbReference type="GO" id="GO:0016926">
    <property type="term" value="P:protein desumoylation"/>
    <property type="evidence" value="ECO:0007669"/>
    <property type="project" value="TreeGrafter"/>
</dbReference>
<accession>A0AAV9RNT5</accession>
<gene>
    <name evidence="2" type="ORF">CRENBAI_003082</name>
</gene>
<dbReference type="GO" id="GO:0070139">
    <property type="term" value="F:SUMO-specific endopeptidase activity"/>
    <property type="evidence" value="ECO:0007669"/>
    <property type="project" value="TreeGrafter"/>
</dbReference>
<comment type="caution">
    <text evidence="2">The sequence shown here is derived from an EMBL/GenBank/DDBJ whole genome shotgun (WGS) entry which is preliminary data.</text>
</comment>
<dbReference type="GO" id="GO:0090169">
    <property type="term" value="P:regulation of spindle assembly"/>
    <property type="evidence" value="ECO:0007669"/>
    <property type="project" value="TreeGrafter"/>
</dbReference>